<proteinExistence type="predicted"/>
<sequence>MKISSLNHGYSQSHLLHTSQKNDSKLSTDRDLKSDTYIPSNPKYSIGMNNLPLDKGTAIATTIHIDRNNYNQILYAAVNGPNKPSEFGVDMDKRWVVIDGQRFECELSPEEKRLKRGCQKTLLDYIFEDDDKKKKEDSKTITKTEDIKSTYLTKRYGSPEATPDKNDIVLQVLQQAGLA</sequence>
<evidence type="ECO:0000313" key="2">
    <source>
        <dbReference type="EMBL" id="SHJ90891.1"/>
    </source>
</evidence>
<organism evidence="2 3">
    <name type="scientific">Hathewaya proteolytica DSM 3090</name>
    <dbReference type="NCBI Taxonomy" id="1121331"/>
    <lineage>
        <taxon>Bacteria</taxon>
        <taxon>Bacillati</taxon>
        <taxon>Bacillota</taxon>
        <taxon>Clostridia</taxon>
        <taxon>Eubacteriales</taxon>
        <taxon>Clostridiaceae</taxon>
        <taxon>Hathewaya</taxon>
    </lineage>
</organism>
<feature type="region of interest" description="Disordered" evidence="1">
    <location>
        <begin position="1"/>
        <end position="34"/>
    </location>
</feature>
<accession>A0A1M6N5C0</accession>
<dbReference type="EMBL" id="FRAD01000009">
    <property type="protein sequence ID" value="SHJ90891.1"/>
    <property type="molecule type" value="Genomic_DNA"/>
</dbReference>
<protein>
    <submittedName>
        <fullName evidence="2">Uncharacterized protein</fullName>
    </submittedName>
</protein>
<dbReference type="AlphaFoldDB" id="A0A1M6N5C0"/>
<evidence type="ECO:0000256" key="1">
    <source>
        <dbReference type="SAM" id="MobiDB-lite"/>
    </source>
</evidence>
<dbReference type="OrthoDB" id="1937039at2"/>
<dbReference type="RefSeq" id="WP_072903286.1">
    <property type="nucleotide sequence ID" value="NZ_FRAD01000009.1"/>
</dbReference>
<dbReference type="Proteomes" id="UP000183952">
    <property type="component" value="Unassembled WGS sequence"/>
</dbReference>
<evidence type="ECO:0000313" key="3">
    <source>
        <dbReference type="Proteomes" id="UP000183952"/>
    </source>
</evidence>
<gene>
    <name evidence="2" type="ORF">SAMN02745248_01275</name>
</gene>
<name>A0A1M6N5C0_9CLOT</name>
<keyword evidence="3" id="KW-1185">Reference proteome</keyword>
<feature type="compositionally biased region" description="Polar residues" evidence="1">
    <location>
        <begin position="1"/>
        <end position="19"/>
    </location>
</feature>
<reference evidence="2 3" key="1">
    <citation type="submission" date="2016-11" db="EMBL/GenBank/DDBJ databases">
        <authorList>
            <person name="Jaros S."/>
            <person name="Januszkiewicz K."/>
            <person name="Wedrychowicz H."/>
        </authorList>
    </citation>
    <scope>NUCLEOTIDE SEQUENCE [LARGE SCALE GENOMIC DNA]</scope>
    <source>
        <strain evidence="2 3">DSM 3090</strain>
    </source>
</reference>
<feature type="compositionally biased region" description="Basic and acidic residues" evidence="1">
    <location>
        <begin position="20"/>
        <end position="34"/>
    </location>
</feature>
<dbReference type="STRING" id="1121331.SAMN02745248_01275"/>